<feature type="transmembrane region" description="Helical" evidence="1">
    <location>
        <begin position="91"/>
        <end position="113"/>
    </location>
</feature>
<name>A0A941HT53_9BACI</name>
<feature type="transmembrane region" description="Helical" evidence="1">
    <location>
        <begin position="51"/>
        <end position="70"/>
    </location>
</feature>
<dbReference type="Proteomes" id="UP000675431">
    <property type="component" value="Unassembled WGS sequence"/>
</dbReference>
<dbReference type="RefSeq" id="WP_212370114.1">
    <property type="nucleotide sequence ID" value="NZ_JAGSIE010000023.1"/>
</dbReference>
<feature type="transmembrane region" description="Helical" evidence="1">
    <location>
        <begin position="133"/>
        <end position="156"/>
    </location>
</feature>
<sequence>MMSNLVTAHLQRLFTKVLLIVAAVILVLQIGIIVINTIVGGETEGAFTSTFDTFSVVMIIFGIITVYPHLNRLAFHGVTRKNYLKGTIEAAIKATFLALIIALLFIGLEYIAIKVFQLPFDETIRLGGFGDNLLIASIGFYLSLLTTFFIGWAIGLAFYKFDWIVGTIAIIISMFLFGLLDYFWENEFVQITIYGISFDSFWESHLIVSLIGTLVLIVGLLTIIRNLVRNIALN</sequence>
<keyword evidence="1" id="KW-0472">Membrane</keyword>
<keyword evidence="3" id="KW-1185">Reference proteome</keyword>
<gene>
    <name evidence="2" type="ORF">KC820_07915</name>
</gene>
<evidence type="ECO:0000313" key="3">
    <source>
        <dbReference type="Proteomes" id="UP000675431"/>
    </source>
</evidence>
<organism evidence="2 3">
    <name type="scientific">Allobacillus saliphilus</name>
    <dbReference type="NCBI Taxonomy" id="2912308"/>
    <lineage>
        <taxon>Bacteria</taxon>
        <taxon>Bacillati</taxon>
        <taxon>Bacillota</taxon>
        <taxon>Bacilli</taxon>
        <taxon>Bacillales</taxon>
        <taxon>Bacillaceae</taxon>
        <taxon>Allobacillus</taxon>
    </lineage>
</organism>
<keyword evidence="1" id="KW-1133">Transmembrane helix</keyword>
<dbReference type="EMBL" id="JAGSIE010000023">
    <property type="protein sequence ID" value="MBR7554078.1"/>
    <property type="molecule type" value="Genomic_DNA"/>
</dbReference>
<evidence type="ECO:0000313" key="2">
    <source>
        <dbReference type="EMBL" id="MBR7554078.1"/>
    </source>
</evidence>
<feature type="transmembrane region" description="Helical" evidence="1">
    <location>
        <begin position="204"/>
        <end position="224"/>
    </location>
</feature>
<proteinExistence type="predicted"/>
<dbReference type="AlphaFoldDB" id="A0A941HT53"/>
<protein>
    <submittedName>
        <fullName evidence="2">Uncharacterized protein</fullName>
    </submittedName>
</protein>
<keyword evidence="1" id="KW-0812">Transmembrane</keyword>
<comment type="caution">
    <text evidence="2">The sequence shown here is derived from an EMBL/GenBank/DDBJ whole genome shotgun (WGS) entry which is preliminary data.</text>
</comment>
<accession>A0A941HT53</accession>
<evidence type="ECO:0000256" key="1">
    <source>
        <dbReference type="SAM" id="Phobius"/>
    </source>
</evidence>
<feature type="transmembrane region" description="Helical" evidence="1">
    <location>
        <begin position="17"/>
        <end position="39"/>
    </location>
</feature>
<reference evidence="2 3" key="1">
    <citation type="submission" date="2021-04" db="EMBL/GenBank/DDBJ databases">
        <title>Allobacillus sp. nov. SKP8-2 isolated from shrimp paste.</title>
        <authorList>
            <person name="Tanasupawat S."/>
            <person name="Yiamsombat S."/>
            <person name="Kanchanasin P."/>
            <person name="Kuncharoen N."/>
        </authorList>
    </citation>
    <scope>NUCLEOTIDE SEQUENCE [LARGE SCALE GENOMIC DNA]</scope>
    <source>
        <strain evidence="2 3">SKP8-2</strain>
    </source>
</reference>
<feature type="transmembrane region" description="Helical" evidence="1">
    <location>
        <begin position="163"/>
        <end position="184"/>
    </location>
</feature>